<reference evidence="2 3" key="1">
    <citation type="submission" date="2019-07" db="EMBL/GenBank/DDBJ databases">
        <title>Genomic analysis of Lentibacillus sp. NKC851-2.</title>
        <authorList>
            <person name="Oh Y.J."/>
        </authorList>
    </citation>
    <scope>NUCLEOTIDE SEQUENCE [LARGE SCALE GENOMIC DNA]</scope>
    <source>
        <strain evidence="2 3">NKC851-2</strain>
    </source>
</reference>
<sequence length="100" mass="11873">MLVNTLDMDQYPLIRMVIENNITEQEYNELFALLEKLHQQYMSQKEEGLMDFTSLLIHFAGMLNEKLNPDETIIALKKEGYYPSLMEMFMQILNKYGRLC</sequence>
<protein>
    <submittedName>
        <fullName evidence="2">DUF1878 family protein</fullName>
    </submittedName>
</protein>
<proteinExistence type="predicted"/>
<keyword evidence="1" id="KW-0175">Coiled coil</keyword>
<name>A0A549YMX7_9BACI</name>
<comment type="caution">
    <text evidence="2">The sequence shown here is derived from an EMBL/GenBank/DDBJ whole genome shotgun (WGS) entry which is preliminary data.</text>
</comment>
<keyword evidence="3" id="KW-1185">Reference proteome</keyword>
<evidence type="ECO:0000256" key="1">
    <source>
        <dbReference type="SAM" id="Coils"/>
    </source>
</evidence>
<dbReference type="InterPro" id="IPR015058">
    <property type="entry name" value="DUF1878"/>
</dbReference>
<accession>A0A549YMX7</accession>
<feature type="coiled-coil region" evidence="1">
    <location>
        <begin position="20"/>
        <end position="47"/>
    </location>
</feature>
<evidence type="ECO:0000313" key="2">
    <source>
        <dbReference type="EMBL" id="TRM13241.1"/>
    </source>
</evidence>
<dbReference type="Proteomes" id="UP000319280">
    <property type="component" value="Unassembled WGS sequence"/>
</dbReference>
<dbReference type="AlphaFoldDB" id="A0A549YMX7"/>
<dbReference type="Pfam" id="PF08963">
    <property type="entry name" value="DUF1878"/>
    <property type="match status" value="1"/>
</dbReference>
<dbReference type="SUPFAM" id="SSF109915">
    <property type="entry name" value="Hypothetical protein YhaI"/>
    <property type="match status" value="1"/>
</dbReference>
<dbReference type="Gene3D" id="1.10.3750.10">
    <property type="entry name" value="YhaI-like"/>
    <property type="match status" value="1"/>
</dbReference>
<evidence type="ECO:0000313" key="3">
    <source>
        <dbReference type="Proteomes" id="UP000319280"/>
    </source>
</evidence>
<dbReference type="EMBL" id="VJMZ01000001">
    <property type="protein sequence ID" value="TRM13241.1"/>
    <property type="molecule type" value="Genomic_DNA"/>
</dbReference>
<gene>
    <name evidence="2" type="ORF">FH966_09180</name>
</gene>
<dbReference type="InterPro" id="IPR035945">
    <property type="entry name" value="YhaI-like_sf"/>
</dbReference>
<organism evidence="2 3">
    <name type="scientific">Lentibacillus cibarius</name>
    <dbReference type="NCBI Taxonomy" id="2583219"/>
    <lineage>
        <taxon>Bacteria</taxon>
        <taxon>Bacillati</taxon>
        <taxon>Bacillota</taxon>
        <taxon>Bacilli</taxon>
        <taxon>Bacillales</taxon>
        <taxon>Bacillaceae</taxon>
        <taxon>Lentibacillus</taxon>
    </lineage>
</organism>